<proteinExistence type="predicted"/>
<organism evidence="1 2">
    <name type="scientific">Dorcoceras hygrometricum</name>
    <dbReference type="NCBI Taxonomy" id="472368"/>
    <lineage>
        <taxon>Eukaryota</taxon>
        <taxon>Viridiplantae</taxon>
        <taxon>Streptophyta</taxon>
        <taxon>Embryophyta</taxon>
        <taxon>Tracheophyta</taxon>
        <taxon>Spermatophyta</taxon>
        <taxon>Magnoliopsida</taxon>
        <taxon>eudicotyledons</taxon>
        <taxon>Gunneridae</taxon>
        <taxon>Pentapetalae</taxon>
        <taxon>asterids</taxon>
        <taxon>lamiids</taxon>
        <taxon>Lamiales</taxon>
        <taxon>Gesneriaceae</taxon>
        <taxon>Didymocarpoideae</taxon>
        <taxon>Trichosporeae</taxon>
        <taxon>Loxocarpinae</taxon>
        <taxon>Dorcoceras</taxon>
    </lineage>
</organism>
<reference evidence="1 2" key="1">
    <citation type="journal article" date="2015" name="Proc. Natl. Acad. Sci. U.S.A.">
        <title>The resurrection genome of Boea hygrometrica: A blueprint for survival of dehydration.</title>
        <authorList>
            <person name="Xiao L."/>
            <person name="Yang G."/>
            <person name="Zhang L."/>
            <person name="Yang X."/>
            <person name="Zhao S."/>
            <person name="Ji Z."/>
            <person name="Zhou Q."/>
            <person name="Hu M."/>
            <person name="Wang Y."/>
            <person name="Chen M."/>
            <person name="Xu Y."/>
            <person name="Jin H."/>
            <person name="Xiao X."/>
            <person name="Hu G."/>
            <person name="Bao F."/>
            <person name="Hu Y."/>
            <person name="Wan P."/>
            <person name="Li L."/>
            <person name="Deng X."/>
            <person name="Kuang T."/>
            <person name="Xiang C."/>
            <person name="Zhu J.K."/>
            <person name="Oliver M.J."/>
            <person name="He Y."/>
        </authorList>
    </citation>
    <scope>NUCLEOTIDE SEQUENCE [LARGE SCALE GENOMIC DNA]</scope>
    <source>
        <strain evidence="2">cv. XS01</strain>
    </source>
</reference>
<keyword evidence="2" id="KW-1185">Reference proteome</keyword>
<dbReference type="AlphaFoldDB" id="A0A2Z7ADX9"/>
<sequence>MIGFSIPLLPCTRTQRTIMNKNQLVEAHIARSSVGRAAALMASGSGNAEGSYSFWPSGKRLILTQIDFKLLSDILAKSVTVKAGSFDAVTHERFLMMTAINGGVKINWGRLLLNIFTDMVMPGSRKARGYAVQICILLNNVPNLDLGDSKEFPPLKILTARTVGRYISINDKISIEDVEDVGDVSRVKKTPVKRAVSKKRHATAAAELVEL</sequence>
<accession>A0A2Z7ADX9</accession>
<gene>
    <name evidence="1" type="ORF">F511_25703</name>
</gene>
<dbReference type="EMBL" id="KV016244">
    <property type="protein sequence ID" value="KZV19957.1"/>
    <property type="molecule type" value="Genomic_DNA"/>
</dbReference>
<protein>
    <submittedName>
        <fullName evidence="1">Zinc finger protein 6-like</fullName>
    </submittedName>
</protein>
<name>A0A2Z7ADX9_9LAMI</name>
<evidence type="ECO:0000313" key="2">
    <source>
        <dbReference type="Proteomes" id="UP000250235"/>
    </source>
</evidence>
<dbReference type="Proteomes" id="UP000250235">
    <property type="component" value="Unassembled WGS sequence"/>
</dbReference>
<evidence type="ECO:0000313" key="1">
    <source>
        <dbReference type="EMBL" id="KZV19957.1"/>
    </source>
</evidence>